<dbReference type="RefSeq" id="WP_148973938.1">
    <property type="nucleotide sequence ID" value="NZ_VTER01000003.1"/>
</dbReference>
<sequence>MKLLIGKKSQCSNCEKVFSISSDEVQYCSGKCKEEHNLFKVVGRMDLQRLPLYELHIRCSEGEADALKEWERRWENSYPRMGQGRRPPDKAKKMLRLIKR</sequence>
<proteinExistence type="predicted"/>
<gene>
    <name evidence="2" type="ORF">FZD51_06030</name>
</gene>
<dbReference type="AlphaFoldDB" id="A0A5D4RH17"/>
<feature type="region of interest" description="Disordered" evidence="1">
    <location>
        <begin position="78"/>
        <end position="100"/>
    </location>
</feature>
<reference evidence="2 3" key="1">
    <citation type="submission" date="2019-08" db="EMBL/GenBank/DDBJ databases">
        <title>Bacillus genomes from the desert of Cuatro Cienegas, Coahuila.</title>
        <authorList>
            <person name="Olmedo-Alvarez G."/>
        </authorList>
    </citation>
    <scope>NUCLEOTIDE SEQUENCE [LARGE SCALE GENOMIC DNA]</scope>
    <source>
        <strain evidence="2 3">CH446_14T</strain>
    </source>
</reference>
<accession>A0A5D4RH17</accession>
<evidence type="ECO:0000313" key="2">
    <source>
        <dbReference type="EMBL" id="TYS50109.1"/>
    </source>
</evidence>
<dbReference type="Proteomes" id="UP000322139">
    <property type="component" value="Unassembled WGS sequence"/>
</dbReference>
<evidence type="ECO:0000256" key="1">
    <source>
        <dbReference type="SAM" id="MobiDB-lite"/>
    </source>
</evidence>
<dbReference type="EMBL" id="VTER01000003">
    <property type="protein sequence ID" value="TYS50109.1"/>
    <property type="molecule type" value="Genomic_DNA"/>
</dbReference>
<name>A0A5D4RH17_9BACI</name>
<protein>
    <submittedName>
        <fullName evidence="2">Uncharacterized protein</fullName>
    </submittedName>
</protein>
<comment type="caution">
    <text evidence="2">The sequence shown here is derived from an EMBL/GenBank/DDBJ whole genome shotgun (WGS) entry which is preliminary data.</text>
</comment>
<evidence type="ECO:0000313" key="3">
    <source>
        <dbReference type="Proteomes" id="UP000322139"/>
    </source>
</evidence>
<organism evidence="2 3">
    <name type="scientific">Bacillus infantis</name>
    <dbReference type="NCBI Taxonomy" id="324767"/>
    <lineage>
        <taxon>Bacteria</taxon>
        <taxon>Bacillati</taxon>
        <taxon>Bacillota</taxon>
        <taxon>Bacilli</taxon>
        <taxon>Bacillales</taxon>
        <taxon>Bacillaceae</taxon>
        <taxon>Bacillus</taxon>
    </lineage>
</organism>